<keyword evidence="2" id="KW-1185">Reference proteome</keyword>
<organism evidence="1 2">
    <name type="scientific">Morchella conica CCBAS932</name>
    <dbReference type="NCBI Taxonomy" id="1392247"/>
    <lineage>
        <taxon>Eukaryota</taxon>
        <taxon>Fungi</taxon>
        <taxon>Dikarya</taxon>
        <taxon>Ascomycota</taxon>
        <taxon>Pezizomycotina</taxon>
        <taxon>Pezizomycetes</taxon>
        <taxon>Pezizales</taxon>
        <taxon>Morchellaceae</taxon>
        <taxon>Morchella</taxon>
    </lineage>
</organism>
<protein>
    <submittedName>
        <fullName evidence="1">Uncharacterized protein</fullName>
    </submittedName>
</protein>
<dbReference type="EMBL" id="ML119139">
    <property type="protein sequence ID" value="RPB10900.1"/>
    <property type="molecule type" value="Genomic_DNA"/>
</dbReference>
<accession>A0A3N4KK46</accession>
<sequence>MPFLSFLTFTNVPRVHGNEKRVSTRSLIEAGKKGFDSTNVVVDVRVQARYPPASTTTTMVHIGNVSATGLTTDDACGGRKREVRVVCVWVSERALILALRADRPFRGLGLGKVIFGAACSNRERFSHVKPFFFLTPRDVRNTLSLSS</sequence>
<evidence type="ECO:0000313" key="2">
    <source>
        <dbReference type="Proteomes" id="UP000277580"/>
    </source>
</evidence>
<dbReference type="InParanoid" id="A0A3N4KK46"/>
<gene>
    <name evidence="1" type="ORF">P167DRAFT_237085</name>
</gene>
<dbReference type="Proteomes" id="UP000277580">
    <property type="component" value="Unassembled WGS sequence"/>
</dbReference>
<name>A0A3N4KK46_9PEZI</name>
<evidence type="ECO:0000313" key="1">
    <source>
        <dbReference type="EMBL" id="RPB10900.1"/>
    </source>
</evidence>
<reference evidence="1 2" key="1">
    <citation type="journal article" date="2018" name="Nat. Ecol. Evol.">
        <title>Pezizomycetes genomes reveal the molecular basis of ectomycorrhizal truffle lifestyle.</title>
        <authorList>
            <person name="Murat C."/>
            <person name="Payen T."/>
            <person name="Noel B."/>
            <person name="Kuo A."/>
            <person name="Morin E."/>
            <person name="Chen J."/>
            <person name="Kohler A."/>
            <person name="Krizsan K."/>
            <person name="Balestrini R."/>
            <person name="Da Silva C."/>
            <person name="Montanini B."/>
            <person name="Hainaut M."/>
            <person name="Levati E."/>
            <person name="Barry K.W."/>
            <person name="Belfiori B."/>
            <person name="Cichocki N."/>
            <person name="Clum A."/>
            <person name="Dockter R.B."/>
            <person name="Fauchery L."/>
            <person name="Guy J."/>
            <person name="Iotti M."/>
            <person name="Le Tacon F."/>
            <person name="Lindquist E.A."/>
            <person name="Lipzen A."/>
            <person name="Malagnac F."/>
            <person name="Mello A."/>
            <person name="Molinier V."/>
            <person name="Miyauchi S."/>
            <person name="Poulain J."/>
            <person name="Riccioni C."/>
            <person name="Rubini A."/>
            <person name="Sitrit Y."/>
            <person name="Splivallo R."/>
            <person name="Traeger S."/>
            <person name="Wang M."/>
            <person name="Zifcakova L."/>
            <person name="Wipf D."/>
            <person name="Zambonelli A."/>
            <person name="Paolocci F."/>
            <person name="Nowrousian M."/>
            <person name="Ottonello S."/>
            <person name="Baldrian P."/>
            <person name="Spatafora J.W."/>
            <person name="Henrissat B."/>
            <person name="Nagy L.G."/>
            <person name="Aury J.M."/>
            <person name="Wincker P."/>
            <person name="Grigoriev I.V."/>
            <person name="Bonfante P."/>
            <person name="Martin F.M."/>
        </authorList>
    </citation>
    <scope>NUCLEOTIDE SEQUENCE [LARGE SCALE GENOMIC DNA]</scope>
    <source>
        <strain evidence="1 2">CCBAS932</strain>
    </source>
</reference>
<dbReference type="AlphaFoldDB" id="A0A3N4KK46"/>
<proteinExistence type="predicted"/>